<evidence type="ECO:0000256" key="3">
    <source>
        <dbReference type="ARBA" id="ARBA00022679"/>
    </source>
</evidence>
<name>W7YL80_9BACT</name>
<dbReference type="eggNOG" id="COG0489">
    <property type="taxonomic scope" value="Bacteria"/>
</dbReference>
<evidence type="ECO:0000256" key="8">
    <source>
        <dbReference type="ARBA" id="ARBA00051245"/>
    </source>
</evidence>
<dbReference type="Gene3D" id="3.40.50.300">
    <property type="entry name" value="P-loop containing nucleotide triphosphate hydrolases"/>
    <property type="match status" value="1"/>
</dbReference>
<evidence type="ECO:0000256" key="4">
    <source>
        <dbReference type="ARBA" id="ARBA00022741"/>
    </source>
</evidence>
<dbReference type="CDD" id="cd05387">
    <property type="entry name" value="BY-kinase"/>
    <property type="match status" value="1"/>
</dbReference>
<keyword evidence="6" id="KW-0067">ATP-binding</keyword>
<comment type="catalytic activity">
    <reaction evidence="8">
        <text>L-tyrosyl-[protein] + ATP = O-phospho-L-tyrosyl-[protein] + ADP + H(+)</text>
        <dbReference type="Rhea" id="RHEA:10596"/>
        <dbReference type="Rhea" id="RHEA-COMP:10136"/>
        <dbReference type="Rhea" id="RHEA-COMP:20101"/>
        <dbReference type="ChEBI" id="CHEBI:15378"/>
        <dbReference type="ChEBI" id="CHEBI:30616"/>
        <dbReference type="ChEBI" id="CHEBI:46858"/>
        <dbReference type="ChEBI" id="CHEBI:61978"/>
        <dbReference type="ChEBI" id="CHEBI:456216"/>
        <dbReference type="EC" id="2.7.10.2"/>
    </reaction>
</comment>
<evidence type="ECO:0000256" key="6">
    <source>
        <dbReference type="ARBA" id="ARBA00022840"/>
    </source>
</evidence>
<dbReference type="PANTHER" id="PTHR32309">
    <property type="entry name" value="TYROSINE-PROTEIN KINASE"/>
    <property type="match status" value="1"/>
</dbReference>
<dbReference type="RefSeq" id="WP_152541874.1">
    <property type="nucleotide sequence ID" value="NZ_BAMD01000078.1"/>
</dbReference>
<dbReference type="SUPFAM" id="SSF52540">
    <property type="entry name" value="P-loop containing nucleoside triphosphate hydrolases"/>
    <property type="match status" value="1"/>
</dbReference>
<feature type="domain" description="AAA" evidence="9">
    <location>
        <begin position="55"/>
        <end position="175"/>
    </location>
</feature>
<dbReference type="EMBL" id="BAMD01000078">
    <property type="protein sequence ID" value="GAF05306.1"/>
    <property type="molecule type" value="Genomic_DNA"/>
</dbReference>
<evidence type="ECO:0000256" key="7">
    <source>
        <dbReference type="ARBA" id="ARBA00023137"/>
    </source>
</evidence>
<proteinExistence type="inferred from homology"/>
<gene>
    <name evidence="10" type="ORF">JCM21142_104035</name>
</gene>
<dbReference type="InterPro" id="IPR050445">
    <property type="entry name" value="Bact_polysacc_biosynth/exp"/>
</dbReference>
<dbReference type="PANTHER" id="PTHR32309:SF13">
    <property type="entry name" value="FERRIC ENTEROBACTIN TRANSPORT PROTEIN FEPE"/>
    <property type="match status" value="1"/>
</dbReference>
<reference evidence="10 11" key="1">
    <citation type="journal article" date="2014" name="Genome Announc.">
        <title>Draft Genome Sequence of Cytophaga fermentans JCM 21142T, a Facultative Anaerobe Isolated from Marine Mud.</title>
        <authorList>
            <person name="Starns D."/>
            <person name="Oshima K."/>
            <person name="Suda W."/>
            <person name="Iino T."/>
            <person name="Yuki M."/>
            <person name="Inoue J."/>
            <person name="Kitamura K."/>
            <person name="Iida T."/>
            <person name="Darby A."/>
            <person name="Hattori M."/>
            <person name="Ohkuma M."/>
        </authorList>
    </citation>
    <scope>NUCLEOTIDE SEQUENCE [LARGE SCALE GENOMIC DNA]</scope>
    <source>
        <strain evidence="10 11">JCM 21142</strain>
    </source>
</reference>
<keyword evidence="5 10" id="KW-0418">Kinase</keyword>
<evidence type="ECO:0000313" key="11">
    <source>
        <dbReference type="Proteomes" id="UP000019402"/>
    </source>
</evidence>
<keyword evidence="7" id="KW-0829">Tyrosine-protein kinase</keyword>
<dbReference type="GO" id="GO:0005886">
    <property type="term" value="C:plasma membrane"/>
    <property type="evidence" value="ECO:0007669"/>
    <property type="project" value="TreeGrafter"/>
</dbReference>
<dbReference type="Proteomes" id="UP000019402">
    <property type="component" value="Unassembled WGS sequence"/>
</dbReference>
<dbReference type="EC" id="2.7.10.2" evidence="2"/>
<dbReference type="InterPro" id="IPR025669">
    <property type="entry name" value="AAA_dom"/>
</dbReference>
<dbReference type="AlphaFoldDB" id="W7YL80"/>
<keyword evidence="11" id="KW-1185">Reference proteome</keyword>
<evidence type="ECO:0000256" key="2">
    <source>
        <dbReference type="ARBA" id="ARBA00011903"/>
    </source>
</evidence>
<evidence type="ECO:0000313" key="10">
    <source>
        <dbReference type="EMBL" id="GAF05306.1"/>
    </source>
</evidence>
<protein>
    <recommendedName>
        <fullName evidence="2">non-specific protein-tyrosine kinase</fullName>
        <ecNumber evidence="2">2.7.10.2</ecNumber>
    </recommendedName>
</protein>
<evidence type="ECO:0000256" key="1">
    <source>
        <dbReference type="ARBA" id="ARBA00007316"/>
    </source>
</evidence>
<dbReference type="GO" id="GO:0004715">
    <property type="term" value="F:non-membrane spanning protein tyrosine kinase activity"/>
    <property type="evidence" value="ECO:0007669"/>
    <property type="project" value="UniProtKB-EC"/>
</dbReference>
<dbReference type="GO" id="GO:0005524">
    <property type="term" value="F:ATP binding"/>
    <property type="evidence" value="ECO:0007669"/>
    <property type="project" value="UniProtKB-KW"/>
</dbReference>
<dbReference type="NCBIfam" id="TIGR01007">
    <property type="entry name" value="eps_fam"/>
    <property type="match status" value="1"/>
</dbReference>
<accession>W7YL80</accession>
<comment type="caution">
    <text evidence="10">The sequence shown here is derived from an EMBL/GenBank/DDBJ whole genome shotgun (WGS) entry which is preliminary data.</text>
</comment>
<evidence type="ECO:0000256" key="5">
    <source>
        <dbReference type="ARBA" id="ARBA00022777"/>
    </source>
</evidence>
<dbReference type="InterPro" id="IPR027417">
    <property type="entry name" value="P-loop_NTPase"/>
</dbReference>
<dbReference type="OrthoDB" id="9794577at2"/>
<organism evidence="10 11">
    <name type="scientific">Saccharicrinis fermentans DSM 9555 = JCM 21142</name>
    <dbReference type="NCBI Taxonomy" id="869213"/>
    <lineage>
        <taxon>Bacteria</taxon>
        <taxon>Pseudomonadati</taxon>
        <taxon>Bacteroidota</taxon>
        <taxon>Bacteroidia</taxon>
        <taxon>Marinilabiliales</taxon>
        <taxon>Marinilabiliaceae</taxon>
        <taxon>Saccharicrinis</taxon>
    </lineage>
</organism>
<dbReference type="Pfam" id="PF13614">
    <property type="entry name" value="AAA_31"/>
    <property type="match status" value="1"/>
</dbReference>
<comment type="similarity">
    <text evidence="1">Belongs to the CpsD/CapB family.</text>
</comment>
<keyword evidence="4" id="KW-0547">Nucleotide-binding</keyword>
<evidence type="ECO:0000259" key="9">
    <source>
        <dbReference type="Pfam" id="PF13614"/>
    </source>
</evidence>
<keyword evidence="3" id="KW-0808">Transferase</keyword>
<sequence length="246" mass="27573">MAPQTPILGYIPEYKGTSRIVIESEPLSIISESFRALRTKLKYMTPPDDKLVLCITSTGMGEGKTFCALNLAAIFAISGKKTTLLGFDLRKPRLTELFNHQKHTGLSHYLAGHAKLDEIKYTESIKHLTIIPSGEIPPNPSELISCCNTKKLFSQLKEEFDVIVIDSPPIGIVADARLLMEHSNCNLFVVRENKTIKEQFKHTHQSLTEEKIAHMGIIFNNISKDNGGYGHYSQQYYTDSKKSSQS</sequence>
<dbReference type="InterPro" id="IPR005702">
    <property type="entry name" value="Wzc-like_C"/>
</dbReference>